<accession>A0A329E4C9</accession>
<evidence type="ECO:0000313" key="2">
    <source>
        <dbReference type="Proteomes" id="UP000248729"/>
    </source>
</evidence>
<protein>
    <submittedName>
        <fullName evidence="1">Uncharacterized protein</fullName>
    </submittedName>
</protein>
<comment type="caution">
    <text evidence="1">The sequence shown here is derived from an EMBL/GenBank/DDBJ whole genome shotgun (WGS) entry which is preliminary data.</text>
</comment>
<proteinExistence type="predicted"/>
<evidence type="ECO:0000313" key="1">
    <source>
        <dbReference type="EMBL" id="RAS59102.1"/>
    </source>
</evidence>
<gene>
    <name evidence="1" type="ORF">DET48_12914</name>
</gene>
<reference evidence="1 2" key="1">
    <citation type="submission" date="2018-06" db="EMBL/GenBank/DDBJ databases">
        <title>Freshwater and sediment microbial communities from various areas in North America, analyzing microbe dynamics in response to fracking.</title>
        <authorList>
            <person name="Lamendella R."/>
        </authorList>
    </citation>
    <scope>NUCLEOTIDE SEQUENCE [LARGE SCALE GENOMIC DNA]</scope>
    <source>
        <strain evidence="1 2">99A</strain>
    </source>
</reference>
<name>A0A329E4C9_VIBDI</name>
<dbReference type="RefSeq" id="WP_258401247.1">
    <property type="nucleotide sequence ID" value="NZ_QLTR01000029.1"/>
</dbReference>
<dbReference type="Proteomes" id="UP000248729">
    <property type="component" value="Unassembled WGS sequence"/>
</dbReference>
<dbReference type="EMBL" id="QLTR01000029">
    <property type="protein sequence ID" value="RAS59102.1"/>
    <property type="molecule type" value="Genomic_DNA"/>
</dbReference>
<organism evidence="1 2">
    <name type="scientific">Vibrio diazotrophicus</name>
    <dbReference type="NCBI Taxonomy" id="685"/>
    <lineage>
        <taxon>Bacteria</taxon>
        <taxon>Pseudomonadati</taxon>
        <taxon>Pseudomonadota</taxon>
        <taxon>Gammaproteobacteria</taxon>
        <taxon>Vibrionales</taxon>
        <taxon>Vibrionaceae</taxon>
        <taxon>Vibrio</taxon>
    </lineage>
</organism>
<sequence>MKKLKRQYRYITVKHMREGSWTDYIAIRSGIHKHFSTKQEKSLYFLHQIECQGYPIKLRAARGNVLADP</sequence>
<dbReference type="AlphaFoldDB" id="A0A329E4C9"/>